<comment type="caution">
    <text evidence="1">The sequence shown here is derived from an EMBL/GenBank/DDBJ whole genome shotgun (WGS) entry which is preliminary data.</text>
</comment>
<sequence length="62" mass="6878">MSQWLKFDSSSRSDALDLLLLAHLDRTPTGTAGVQLFRLASTAENARRAWANSAQPRDEVHP</sequence>
<proteinExistence type="predicted"/>
<dbReference type="EMBL" id="JAUJRV010000011">
    <property type="protein sequence ID" value="MDN7796505.1"/>
    <property type="molecule type" value="Genomic_DNA"/>
</dbReference>
<reference evidence="1" key="1">
    <citation type="submission" date="2023-07" db="EMBL/GenBank/DDBJ databases">
        <title>A collection of bacterial strains from the Burkholderia cepacia Research Laboratory and Repository.</title>
        <authorList>
            <person name="Lipuma J."/>
            <person name="Spilker T."/>
            <person name="Caverly L."/>
        </authorList>
    </citation>
    <scope>NUCLEOTIDE SEQUENCE</scope>
    <source>
        <strain evidence="1">AU44268</strain>
    </source>
</reference>
<protein>
    <submittedName>
        <fullName evidence="1">Uncharacterized protein</fullName>
    </submittedName>
</protein>
<evidence type="ECO:0000313" key="2">
    <source>
        <dbReference type="Proteomes" id="UP001171620"/>
    </source>
</evidence>
<accession>A0AAW7T2Q0</accession>
<evidence type="ECO:0000313" key="1">
    <source>
        <dbReference type="EMBL" id="MDN7796505.1"/>
    </source>
</evidence>
<name>A0AAW7T2Q0_BURVI</name>
<organism evidence="1 2">
    <name type="scientific">Burkholderia vietnamiensis</name>
    <dbReference type="NCBI Taxonomy" id="60552"/>
    <lineage>
        <taxon>Bacteria</taxon>
        <taxon>Pseudomonadati</taxon>
        <taxon>Pseudomonadota</taxon>
        <taxon>Betaproteobacteria</taxon>
        <taxon>Burkholderiales</taxon>
        <taxon>Burkholderiaceae</taxon>
        <taxon>Burkholderia</taxon>
        <taxon>Burkholderia cepacia complex</taxon>
    </lineage>
</organism>
<gene>
    <name evidence="1" type="ORF">QZM33_16345</name>
</gene>
<dbReference type="RefSeq" id="WP_139164678.1">
    <property type="nucleotide sequence ID" value="NZ_CADFEU010000037.1"/>
</dbReference>
<dbReference type="Proteomes" id="UP001171620">
    <property type="component" value="Unassembled WGS sequence"/>
</dbReference>
<dbReference type="AlphaFoldDB" id="A0AAW7T2Q0"/>